<keyword evidence="18" id="KW-1185">Reference proteome</keyword>
<evidence type="ECO:0000256" key="1">
    <source>
        <dbReference type="ARBA" id="ARBA00004651"/>
    </source>
</evidence>
<feature type="compositionally biased region" description="Acidic residues" evidence="14">
    <location>
        <begin position="269"/>
        <end position="296"/>
    </location>
</feature>
<feature type="transmembrane region" description="Helical" evidence="15">
    <location>
        <begin position="20"/>
        <end position="40"/>
    </location>
</feature>
<comment type="similarity">
    <text evidence="2">Belongs to the FtsK/SpoIIIE/SftA family.</text>
</comment>
<sequence>MPAKRKTQADENTRALPWLIILWLIGAGLWLLLVVSLLSYNPMDPPAVAEGVTNTEIANWAGSVGAYLAHKAYLMLGPGVWILAAGAGVYLALRALGHAVPQLWIRTAGLLLMAVTGSALLAAALPAGVTGHASAPGTGGLLAAVIELELSERFALIGTLLILGLTFWVGAILTEEKLAIEWPMRLIGLGWRGARAGVPMAAGAIGALGEMARPRPGGSRLDRMREASRERATASRKKRQAEEDEHIDEDAGGFGGTEAFDPDEHVVAEEEDEYEYEEVDEDEEPEEEDDEELDDEAEVAEAYLQSQKKFNPDELRAKMAALPINFAPKQAKSTAPPREIDLSGYQFPGMDFLEEPEGDFTAEQEAIVRDQALELEKALRQYRIEGEVVGIDSGPVITLFEVRLAPGTKVSRIQAVDSDLARAMKAQNIRVVANSAGKDTVGIEVPNIKKERVRLKELMQGSEEATRKMRLPMFLGKDASGTRLISDLASMPHLLIAGTTGSGKSVCMNAVIMSFLYTKRPDELKLVLVDPKMVEMSMFRDIPHLMCPVVTEMPKAASILEWAVTKMDERYELLAEVGVRDISSYNELEWEEILERMEPSSPAEEARIPKKLPYIVFVIDELADLMMTNKEVEGSIVRIAQKARAVGIHLILATQRPQANVVTGLIKSNMPARIAFKVASGMDSRIVLDQKGGELLLGHGDMLFLSPRSSKLTRAQGSLVEDSEVRGACRFLKTQAEQNFEPQLVQLRSEEVDADLSERDPLFDEAVRVVIETNRGSVSLLQRRMNIGYGRASRIIEEMEAAGILGGHKTAQAREVNISLEEWEAMTAQAAADAALEAGASEEGEEGVQAAFDYAEEQDGDDAEVVAEVVDEVEYEEVDEEPASEEGYWEEDGSEDADEDDIEEDEAWSEDGEEGLAEDDADEGRLPPDRS</sequence>
<feature type="compositionally biased region" description="Acidic residues" evidence="14">
    <location>
        <begin position="872"/>
        <end position="922"/>
    </location>
</feature>
<accession>A0A518BTR0</accession>
<reference evidence="17 18" key="1">
    <citation type="submission" date="2019-02" db="EMBL/GenBank/DDBJ databases">
        <title>Deep-cultivation of Planctomycetes and their phenomic and genomic characterization uncovers novel biology.</title>
        <authorList>
            <person name="Wiegand S."/>
            <person name="Jogler M."/>
            <person name="Boedeker C."/>
            <person name="Pinto D."/>
            <person name="Vollmers J."/>
            <person name="Rivas-Marin E."/>
            <person name="Kohn T."/>
            <person name="Peeters S.H."/>
            <person name="Heuer A."/>
            <person name="Rast P."/>
            <person name="Oberbeckmann S."/>
            <person name="Bunk B."/>
            <person name="Jeske O."/>
            <person name="Meyerdierks A."/>
            <person name="Storesund J.E."/>
            <person name="Kallscheuer N."/>
            <person name="Luecker S."/>
            <person name="Lage O.M."/>
            <person name="Pohl T."/>
            <person name="Merkel B.J."/>
            <person name="Hornburger P."/>
            <person name="Mueller R.-W."/>
            <person name="Bruemmer F."/>
            <person name="Labrenz M."/>
            <person name="Spormann A.M."/>
            <person name="Op den Camp H."/>
            <person name="Overmann J."/>
            <person name="Amann R."/>
            <person name="Jetten M.S.M."/>
            <person name="Mascher T."/>
            <person name="Medema M.H."/>
            <person name="Devos D.P."/>
            <person name="Kaster A.-K."/>
            <person name="Ovreas L."/>
            <person name="Rohde M."/>
            <person name="Galperin M.Y."/>
            <person name="Jogler C."/>
        </authorList>
    </citation>
    <scope>NUCLEOTIDE SEQUENCE [LARGE SCALE GENOMIC DNA]</scope>
    <source>
        <strain evidence="17 18">Pan265</strain>
    </source>
</reference>
<dbReference type="Gene3D" id="3.30.980.40">
    <property type="match status" value="1"/>
</dbReference>
<dbReference type="KEGG" id="mcad:Pan265_01890"/>
<keyword evidence="10" id="KW-0238">DNA-binding</keyword>
<dbReference type="Gene3D" id="1.10.10.10">
    <property type="entry name" value="Winged helix-like DNA-binding domain superfamily/Winged helix DNA-binding domain"/>
    <property type="match status" value="1"/>
</dbReference>
<dbReference type="InterPro" id="IPR002543">
    <property type="entry name" value="FtsK_dom"/>
</dbReference>
<evidence type="ECO:0000256" key="9">
    <source>
        <dbReference type="ARBA" id="ARBA00022989"/>
    </source>
</evidence>
<dbReference type="PROSITE" id="PS50901">
    <property type="entry name" value="FTSK"/>
    <property type="match status" value="1"/>
</dbReference>
<dbReference type="InterPro" id="IPR041027">
    <property type="entry name" value="FtsK_alpha"/>
</dbReference>
<dbReference type="Pfam" id="PF01580">
    <property type="entry name" value="FtsK_SpoIIIE"/>
    <property type="match status" value="1"/>
</dbReference>
<keyword evidence="12" id="KW-0131">Cell cycle</keyword>
<feature type="transmembrane region" description="Helical" evidence="15">
    <location>
        <begin position="72"/>
        <end position="91"/>
    </location>
</feature>
<gene>
    <name evidence="17" type="primary">ftsK</name>
    <name evidence="17" type="ORF">Pan265_01890</name>
</gene>
<keyword evidence="7" id="KW-0159">Chromosome partition</keyword>
<dbReference type="RefSeq" id="WP_145444407.1">
    <property type="nucleotide sequence ID" value="NZ_CP036280.1"/>
</dbReference>
<feature type="compositionally biased region" description="Acidic residues" evidence="14">
    <location>
        <begin position="242"/>
        <end position="251"/>
    </location>
</feature>
<dbReference type="SMART" id="SM00843">
    <property type="entry name" value="Ftsk_gamma"/>
    <property type="match status" value="1"/>
</dbReference>
<dbReference type="InterPro" id="IPR036390">
    <property type="entry name" value="WH_DNA-bd_sf"/>
</dbReference>
<feature type="transmembrane region" description="Helical" evidence="15">
    <location>
        <begin position="154"/>
        <end position="174"/>
    </location>
</feature>
<evidence type="ECO:0000256" key="15">
    <source>
        <dbReference type="SAM" id="Phobius"/>
    </source>
</evidence>
<dbReference type="GO" id="GO:0007059">
    <property type="term" value="P:chromosome segregation"/>
    <property type="evidence" value="ECO:0007669"/>
    <property type="project" value="UniProtKB-KW"/>
</dbReference>
<name>A0A518BTR0_9BACT</name>
<feature type="compositionally biased region" description="Basic and acidic residues" evidence="14">
    <location>
        <begin position="220"/>
        <end position="233"/>
    </location>
</feature>
<evidence type="ECO:0000256" key="14">
    <source>
        <dbReference type="SAM" id="MobiDB-lite"/>
    </source>
</evidence>
<keyword evidence="3" id="KW-1003">Cell membrane</keyword>
<dbReference type="GO" id="GO:0051301">
    <property type="term" value="P:cell division"/>
    <property type="evidence" value="ECO:0007669"/>
    <property type="project" value="UniProtKB-KW"/>
</dbReference>
<dbReference type="SUPFAM" id="SSF52540">
    <property type="entry name" value="P-loop containing nucleoside triphosphate hydrolases"/>
    <property type="match status" value="1"/>
</dbReference>
<evidence type="ECO:0000256" key="10">
    <source>
        <dbReference type="ARBA" id="ARBA00023125"/>
    </source>
</evidence>
<dbReference type="AlphaFoldDB" id="A0A518BTR0"/>
<dbReference type="OrthoDB" id="9807790at2"/>
<dbReference type="Proteomes" id="UP000320386">
    <property type="component" value="Chromosome"/>
</dbReference>
<evidence type="ECO:0000256" key="13">
    <source>
        <dbReference type="PROSITE-ProRule" id="PRU00289"/>
    </source>
</evidence>
<evidence type="ECO:0000256" key="5">
    <source>
        <dbReference type="ARBA" id="ARBA00022692"/>
    </source>
</evidence>
<evidence type="ECO:0000256" key="6">
    <source>
        <dbReference type="ARBA" id="ARBA00022741"/>
    </source>
</evidence>
<evidence type="ECO:0000256" key="8">
    <source>
        <dbReference type="ARBA" id="ARBA00022840"/>
    </source>
</evidence>
<evidence type="ECO:0000313" key="18">
    <source>
        <dbReference type="Proteomes" id="UP000320386"/>
    </source>
</evidence>
<dbReference type="InterPro" id="IPR025199">
    <property type="entry name" value="FtsK_4TM"/>
</dbReference>
<dbReference type="PANTHER" id="PTHR22683">
    <property type="entry name" value="SPORULATION PROTEIN RELATED"/>
    <property type="match status" value="1"/>
</dbReference>
<evidence type="ECO:0000256" key="12">
    <source>
        <dbReference type="ARBA" id="ARBA00023306"/>
    </source>
</evidence>
<evidence type="ECO:0000256" key="4">
    <source>
        <dbReference type="ARBA" id="ARBA00022618"/>
    </source>
</evidence>
<keyword evidence="8 13" id="KW-0067">ATP-binding</keyword>
<feature type="binding site" evidence="13">
    <location>
        <begin position="498"/>
        <end position="505"/>
    </location>
    <ligand>
        <name>ATP</name>
        <dbReference type="ChEBI" id="CHEBI:30616"/>
    </ligand>
</feature>
<dbReference type="GO" id="GO:0005886">
    <property type="term" value="C:plasma membrane"/>
    <property type="evidence" value="ECO:0007669"/>
    <property type="project" value="UniProtKB-SubCell"/>
</dbReference>
<proteinExistence type="inferred from homology"/>
<dbReference type="PANTHER" id="PTHR22683:SF41">
    <property type="entry name" value="DNA TRANSLOCASE FTSK"/>
    <property type="match status" value="1"/>
</dbReference>
<evidence type="ECO:0000259" key="16">
    <source>
        <dbReference type="PROSITE" id="PS50901"/>
    </source>
</evidence>
<feature type="transmembrane region" description="Helical" evidence="15">
    <location>
        <begin position="103"/>
        <end position="125"/>
    </location>
</feature>
<keyword evidence="11 15" id="KW-0472">Membrane</keyword>
<feature type="domain" description="FtsK" evidence="16">
    <location>
        <begin position="481"/>
        <end position="685"/>
    </location>
</feature>
<keyword evidence="5 15" id="KW-0812">Transmembrane</keyword>
<keyword evidence="4" id="KW-0132">Cell division</keyword>
<dbReference type="SUPFAM" id="SSF46785">
    <property type="entry name" value="Winged helix' DNA-binding domain"/>
    <property type="match status" value="1"/>
</dbReference>
<feature type="region of interest" description="Disordered" evidence="14">
    <location>
        <begin position="872"/>
        <end position="931"/>
    </location>
</feature>
<dbReference type="GO" id="GO:0003677">
    <property type="term" value="F:DNA binding"/>
    <property type="evidence" value="ECO:0007669"/>
    <property type="project" value="UniProtKB-KW"/>
</dbReference>
<dbReference type="InterPro" id="IPR050206">
    <property type="entry name" value="FtsK/SpoIIIE/SftA"/>
</dbReference>
<organism evidence="17 18">
    <name type="scientific">Mucisphaera calidilacus</name>
    <dbReference type="NCBI Taxonomy" id="2527982"/>
    <lineage>
        <taxon>Bacteria</taxon>
        <taxon>Pseudomonadati</taxon>
        <taxon>Planctomycetota</taxon>
        <taxon>Phycisphaerae</taxon>
        <taxon>Phycisphaerales</taxon>
        <taxon>Phycisphaeraceae</taxon>
        <taxon>Mucisphaera</taxon>
    </lineage>
</organism>
<dbReference type="InterPro" id="IPR027417">
    <property type="entry name" value="P-loop_NTPase"/>
</dbReference>
<protein>
    <submittedName>
        <fullName evidence="17">DNA translocase FtsK</fullName>
    </submittedName>
</protein>
<comment type="subcellular location">
    <subcellularLocation>
        <location evidence="1">Cell membrane</location>
        <topology evidence="1">Multi-pass membrane protein</topology>
    </subcellularLocation>
</comment>
<dbReference type="Gene3D" id="3.40.50.300">
    <property type="entry name" value="P-loop containing nucleotide triphosphate hydrolases"/>
    <property type="match status" value="1"/>
</dbReference>
<dbReference type="InterPro" id="IPR036388">
    <property type="entry name" value="WH-like_DNA-bd_sf"/>
</dbReference>
<evidence type="ECO:0000256" key="7">
    <source>
        <dbReference type="ARBA" id="ARBA00022829"/>
    </source>
</evidence>
<dbReference type="Pfam" id="PF13491">
    <property type="entry name" value="FtsK_4TM"/>
    <property type="match status" value="1"/>
</dbReference>
<evidence type="ECO:0000256" key="2">
    <source>
        <dbReference type="ARBA" id="ARBA00006474"/>
    </source>
</evidence>
<evidence type="ECO:0000256" key="3">
    <source>
        <dbReference type="ARBA" id="ARBA00022475"/>
    </source>
</evidence>
<dbReference type="GO" id="GO:0005524">
    <property type="term" value="F:ATP binding"/>
    <property type="evidence" value="ECO:0007669"/>
    <property type="project" value="UniProtKB-UniRule"/>
</dbReference>
<evidence type="ECO:0000313" key="17">
    <source>
        <dbReference type="EMBL" id="QDU70363.1"/>
    </source>
</evidence>
<dbReference type="Pfam" id="PF17854">
    <property type="entry name" value="FtsK_alpha"/>
    <property type="match status" value="1"/>
</dbReference>
<keyword evidence="9 15" id="KW-1133">Transmembrane helix</keyword>
<evidence type="ECO:0000256" key="11">
    <source>
        <dbReference type="ARBA" id="ARBA00023136"/>
    </source>
</evidence>
<feature type="region of interest" description="Disordered" evidence="14">
    <location>
        <begin position="211"/>
        <end position="296"/>
    </location>
</feature>
<dbReference type="InterPro" id="IPR018541">
    <property type="entry name" value="Ftsk_gamma"/>
</dbReference>
<keyword evidence="6 13" id="KW-0547">Nucleotide-binding</keyword>
<dbReference type="EMBL" id="CP036280">
    <property type="protein sequence ID" value="QDU70363.1"/>
    <property type="molecule type" value="Genomic_DNA"/>
</dbReference>
<dbReference type="Pfam" id="PF09397">
    <property type="entry name" value="FtsK_gamma"/>
    <property type="match status" value="1"/>
</dbReference>